<reference evidence="1" key="1">
    <citation type="submission" date="2021-02" db="EMBL/GenBank/DDBJ databases">
        <authorList>
            <person name="Dougan E. K."/>
            <person name="Rhodes N."/>
            <person name="Thang M."/>
            <person name="Chan C."/>
        </authorList>
    </citation>
    <scope>NUCLEOTIDE SEQUENCE</scope>
</reference>
<name>A0A813LZ27_POLGL</name>
<organism evidence="1 2">
    <name type="scientific">Polarella glacialis</name>
    <name type="common">Dinoflagellate</name>
    <dbReference type="NCBI Taxonomy" id="89957"/>
    <lineage>
        <taxon>Eukaryota</taxon>
        <taxon>Sar</taxon>
        <taxon>Alveolata</taxon>
        <taxon>Dinophyceae</taxon>
        <taxon>Suessiales</taxon>
        <taxon>Suessiaceae</taxon>
        <taxon>Polarella</taxon>
    </lineage>
</organism>
<accession>A0A813LZ27</accession>
<sequence length="191" mass="20803">MQPLSIKKQCDTTIPKGRSVLILTFETTAVQWDSSQDEQGKSCPTASKLYRCALAMHGEARACCPHPASVSRAALWKPPVALQGVFVHGNTNAQEKGVGSVALTGLRKTYNVAQSVLRAPVSKVMCHRPTLKQRDCIRARKGVHIPPAWKKSCRPKRNCQLTYFLISECFAQSALAALELAGHSSLDSLSC</sequence>
<evidence type="ECO:0000313" key="2">
    <source>
        <dbReference type="Proteomes" id="UP000626109"/>
    </source>
</evidence>
<gene>
    <name evidence="1" type="ORF">PGLA2088_LOCUS50703</name>
</gene>
<dbReference type="AlphaFoldDB" id="A0A813LZ27"/>
<proteinExistence type="predicted"/>
<comment type="caution">
    <text evidence="1">The sequence shown here is derived from an EMBL/GenBank/DDBJ whole genome shotgun (WGS) entry which is preliminary data.</text>
</comment>
<protein>
    <submittedName>
        <fullName evidence="1">Uncharacterized protein</fullName>
    </submittedName>
</protein>
<evidence type="ECO:0000313" key="1">
    <source>
        <dbReference type="EMBL" id="CAE8741863.1"/>
    </source>
</evidence>
<dbReference type="EMBL" id="CAJNNW010037447">
    <property type="protein sequence ID" value="CAE8741863.1"/>
    <property type="molecule type" value="Genomic_DNA"/>
</dbReference>
<dbReference type="Proteomes" id="UP000626109">
    <property type="component" value="Unassembled WGS sequence"/>
</dbReference>